<accession>A0A645GPF5</accession>
<evidence type="ECO:0000313" key="1">
    <source>
        <dbReference type="EMBL" id="MPN28090.1"/>
    </source>
</evidence>
<dbReference type="AlphaFoldDB" id="A0A645GPF5"/>
<organism evidence="1">
    <name type="scientific">bioreactor metagenome</name>
    <dbReference type="NCBI Taxonomy" id="1076179"/>
    <lineage>
        <taxon>unclassified sequences</taxon>
        <taxon>metagenomes</taxon>
        <taxon>ecological metagenomes</taxon>
    </lineage>
</organism>
<name>A0A645GPF5_9ZZZZ</name>
<dbReference type="EMBL" id="VSSQ01078228">
    <property type="protein sequence ID" value="MPN28090.1"/>
    <property type="molecule type" value="Genomic_DNA"/>
</dbReference>
<sequence>MKRKVDPDSPQSISLEEPCRFPPSILKADLPGYKEDTGVILTPSARKARQVASISAEILILSTTEIPSAKAAHIISLCPMLFEEGTLISPASGTGLILIVSITFSYQI</sequence>
<comment type="caution">
    <text evidence="1">The sequence shown here is derived from an EMBL/GenBank/DDBJ whole genome shotgun (WGS) entry which is preliminary data.</text>
</comment>
<reference evidence="1" key="1">
    <citation type="submission" date="2019-08" db="EMBL/GenBank/DDBJ databases">
        <authorList>
            <person name="Kucharzyk K."/>
            <person name="Murdoch R.W."/>
            <person name="Higgins S."/>
            <person name="Loffler F."/>
        </authorList>
    </citation>
    <scope>NUCLEOTIDE SEQUENCE</scope>
</reference>
<gene>
    <name evidence="1" type="ORF">SDC9_175529</name>
</gene>
<protein>
    <submittedName>
        <fullName evidence="1">Uncharacterized protein</fullName>
    </submittedName>
</protein>
<proteinExistence type="predicted"/>